<dbReference type="Pfam" id="PF00067">
    <property type="entry name" value="p450"/>
    <property type="match status" value="1"/>
</dbReference>
<dbReference type="RefSeq" id="WP_197004201.1">
    <property type="nucleotide sequence ID" value="NZ_BONS01000020.1"/>
</dbReference>
<evidence type="ECO:0000256" key="5">
    <source>
        <dbReference type="ARBA" id="ARBA00023004"/>
    </source>
</evidence>
<dbReference type="GO" id="GO:0004497">
    <property type="term" value="F:monooxygenase activity"/>
    <property type="evidence" value="ECO:0007669"/>
    <property type="project" value="UniProtKB-KW"/>
</dbReference>
<keyword evidence="5" id="KW-0408">Iron</keyword>
<dbReference type="EMBL" id="JADOUF010000001">
    <property type="protein sequence ID" value="MBG6137320.1"/>
    <property type="molecule type" value="Genomic_DNA"/>
</dbReference>
<dbReference type="Proteomes" id="UP000622552">
    <property type="component" value="Unassembled WGS sequence"/>
</dbReference>
<dbReference type="PRINTS" id="PR00385">
    <property type="entry name" value="P450"/>
</dbReference>
<dbReference type="GO" id="GO:0005506">
    <property type="term" value="F:iron ion binding"/>
    <property type="evidence" value="ECO:0007669"/>
    <property type="project" value="InterPro"/>
</dbReference>
<keyword evidence="6" id="KW-0503">Monooxygenase</keyword>
<protein>
    <submittedName>
        <fullName evidence="7">Cytochrome P450</fullName>
    </submittedName>
</protein>
<dbReference type="CDD" id="cd20625">
    <property type="entry name" value="CYP164-like"/>
    <property type="match status" value="1"/>
</dbReference>
<dbReference type="AlphaFoldDB" id="A0A8J7GGV3"/>
<sequence length="396" mass="42610">MSTVDNLDLSVLADPAVRRDPYPLFAALRETTPFSAMDGTLVVVAGHADCHRLLRDPALSSDRTRARQVADDTTGLPTSFLFRDPPDHTRLRGLVSKAFTPRVVARLRPRITELTESLVAAADPAGFDVVAGLSHPLPVRVISELLGVPASDHDLFAGWSDRLARGLDAEFGSVAPEVFSDALAARHEFAAYFAELIGARRGQDGTDLLSHLIRVEEDGERLSTPELIVTTTLLLVAGHETTTNLIANGILALLRHPAQLDALRADPALVEGAVEESLRYDPAVQFTSRQVRGSYRIADIDAPDGATIALLIAAANRDPAVFADPDAFDIRRANAAQHLSFAAGAHFCLGAGLARLEAAIALGAFARLRGPELVELDYKPNINLRGPQRLVVRFGR</sequence>
<evidence type="ECO:0000256" key="2">
    <source>
        <dbReference type="ARBA" id="ARBA00022617"/>
    </source>
</evidence>
<evidence type="ECO:0000313" key="8">
    <source>
        <dbReference type="Proteomes" id="UP000622552"/>
    </source>
</evidence>
<dbReference type="InterPro" id="IPR002397">
    <property type="entry name" value="Cyt_P450_B"/>
</dbReference>
<dbReference type="GO" id="GO:0020037">
    <property type="term" value="F:heme binding"/>
    <property type="evidence" value="ECO:0007669"/>
    <property type="project" value="InterPro"/>
</dbReference>
<comment type="caution">
    <text evidence="7">The sequence shown here is derived from an EMBL/GenBank/DDBJ whole genome shotgun (WGS) entry which is preliminary data.</text>
</comment>
<dbReference type="InterPro" id="IPR001128">
    <property type="entry name" value="Cyt_P450"/>
</dbReference>
<dbReference type="FunFam" id="1.10.630.10:FF:000018">
    <property type="entry name" value="Cytochrome P450 monooxygenase"/>
    <property type="match status" value="1"/>
</dbReference>
<reference evidence="7" key="1">
    <citation type="submission" date="2020-11" db="EMBL/GenBank/DDBJ databases">
        <title>Sequencing the genomes of 1000 actinobacteria strains.</title>
        <authorList>
            <person name="Klenk H.-P."/>
        </authorList>
    </citation>
    <scope>NUCLEOTIDE SEQUENCE</scope>
    <source>
        <strain evidence="7">DSM 45356</strain>
    </source>
</reference>
<dbReference type="Gene3D" id="1.10.630.10">
    <property type="entry name" value="Cytochrome P450"/>
    <property type="match status" value="1"/>
</dbReference>
<dbReference type="PANTHER" id="PTHR46696:SF1">
    <property type="entry name" value="CYTOCHROME P450 YJIB-RELATED"/>
    <property type="match status" value="1"/>
</dbReference>
<keyword evidence="3" id="KW-0479">Metal-binding</keyword>
<comment type="similarity">
    <text evidence="1">Belongs to the cytochrome P450 family.</text>
</comment>
<keyword evidence="4" id="KW-0560">Oxidoreductase</keyword>
<dbReference type="PANTHER" id="PTHR46696">
    <property type="entry name" value="P450, PUTATIVE (EUROFUNG)-RELATED"/>
    <property type="match status" value="1"/>
</dbReference>
<dbReference type="PRINTS" id="PR00359">
    <property type="entry name" value="BP450"/>
</dbReference>
<keyword evidence="2" id="KW-0349">Heme</keyword>
<dbReference type="GO" id="GO:0017000">
    <property type="term" value="P:antibiotic biosynthetic process"/>
    <property type="evidence" value="ECO:0007669"/>
    <property type="project" value="UniProtKB-ARBA"/>
</dbReference>
<name>A0A8J7GGV3_9ACTN</name>
<proteinExistence type="inferred from homology"/>
<dbReference type="GO" id="GO:0016705">
    <property type="term" value="F:oxidoreductase activity, acting on paired donors, with incorporation or reduction of molecular oxygen"/>
    <property type="evidence" value="ECO:0007669"/>
    <property type="project" value="InterPro"/>
</dbReference>
<evidence type="ECO:0000313" key="7">
    <source>
        <dbReference type="EMBL" id="MBG6137320.1"/>
    </source>
</evidence>
<accession>A0A8J7GGV3</accession>
<organism evidence="7 8">
    <name type="scientific">Longispora fulva</name>
    <dbReference type="NCBI Taxonomy" id="619741"/>
    <lineage>
        <taxon>Bacteria</taxon>
        <taxon>Bacillati</taxon>
        <taxon>Actinomycetota</taxon>
        <taxon>Actinomycetes</taxon>
        <taxon>Micromonosporales</taxon>
        <taxon>Micromonosporaceae</taxon>
        <taxon>Longispora</taxon>
    </lineage>
</organism>
<gene>
    <name evidence="7" type="ORF">IW245_003514</name>
</gene>
<keyword evidence="8" id="KW-1185">Reference proteome</keyword>
<dbReference type="InterPro" id="IPR036396">
    <property type="entry name" value="Cyt_P450_sf"/>
</dbReference>
<evidence type="ECO:0000256" key="1">
    <source>
        <dbReference type="ARBA" id="ARBA00010617"/>
    </source>
</evidence>
<dbReference type="SUPFAM" id="SSF48264">
    <property type="entry name" value="Cytochrome P450"/>
    <property type="match status" value="1"/>
</dbReference>
<evidence type="ECO:0000256" key="6">
    <source>
        <dbReference type="ARBA" id="ARBA00023033"/>
    </source>
</evidence>
<evidence type="ECO:0000256" key="3">
    <source>
        <dbReference type="ARBA" id="ARBA00022723"/>
    </source>
</evidence>
<evidence type="ECO:0000256" key="4">
    <source>
        <dbReference type="ARBA" id="ARBA00023002"/>
    </source>
</evidence>